<feature type="domain" description="GIY-YIG" evidence="1">
    <location>
        <begin position="32"/>
        <end position="121"/>
    </location>
</feature>
<dbReference type="InterPro" id="IPR035901">
    <property type="entry name" value="GIY-YIG_endonuc_sf"/>
</dbReference>
<dbReference type="SUPFAM" id="SSF82771">
    <property type="entry name" value="GIY-YIG endonuclease"/>
    <property type="match status" value="1"/>
</dbReference>
<dbReference type="GO" id="GO:0004519">
    <property type="term" value="F:endonuclease activity"/>
    <property type="evidence" value="ECO:0007669"/>
    <property type="project" value="InterPro"/>
</dbReference>
<evidence type="ECO:0000313" key="2">
    <source>
        <dbReference type="EMBL" id="CAG8785729.1"/>
    </source>
</evidence>
<gene>
    <name evidence="2" type="ORF">AMORRO_LOCUS17705</name>
</gene>
<evidence type="ECO:0000259" key="1">
    <source>
        <dbReference type="PROSITE" id="PS50164"/>
    </source>
</evidence>
<proteinExistence type="predicted"/>
<dbReference type="InterPro" id="IPR000305">
    <property type="entry name" value="GIY-YIG_endonuc"/>
</dbReference>
<accession>A0A9N9JMI9</accession>
<protein>
    <submittedName>
        <fullName evidence="2">6609_t:CDS:1</fullName>
    </submittedName>
</protein>
<dbReference type="CDD" id="cd10445">
    <property type="entry name" value="GIY-YIG_bI1_like"/>
    <property type="match status" value="1"/>
</dbReference>
<dbReference type="OrthoDB" id="5381460at2759"/>
<dbReference type="NCBIfam" id="TIGR01453">
    <property type="entry name" value="grpIintron_endo"/>
    <property type="match status" value="1"/>
</dbReference>
<dbReference type="EMBL" id="CAJVPV010056482">
    <property type="protein sequence ID" value="CAG8785729.1"/>
    <property type="molecule type" value="Genomic_DNA"/>
</dbReference>
<dbReference type="InterPro" id="IPR006350">
    <property type="entry name" value="Intron_endoG1"/>
</dbReference>
<sequence>MITLNAILLICPNAKVYDPLSQRSTLNTDLKGRGGVYLWYNMETSEFYIGSSANLPQRLRSYFNATTLKRSKVSRIYNAISKYGLGTFKLVILVDFTGEPTEHVLAQEQYYIDIFNPTYNILTKA</sequence>
<reference evidence="2" key="1">
    <citation type="submission" date="2021-06" db="EMBL/GenBank/DDBJ databases">
        <authorList>
            <person name="Kallberg Y."/>
            <person name="Tangrot J."/>
            <person name="Rosling A."/>
        </authorList>
    </citation>
    <scope>NUCLEOTIDE SEQUENCE</scope>
    <source>
        <strain evidence="2">CL551</strain>
    </source>
</reference>
<dbReference type="Pfam" id="PF01541">
    <property type="entry name" value="GIY-YIG"/>
    <property type="match status" value="1"/>
</dbReference>
<organism evidence="2 3">
    <name type="scientific">Acaulospora morrowiae</name>
    <dbReference type="NCBI Taxonomy" id="94023"/>
    <lineage>
        <taxon>Eukaryota</taxon>
        <taxon>Fungi</taxon>
        <taxon>Fungi incertae sedis</taxon>
        <taxon>Mucoromycota</taxon>
        <taxon>Glomeromycotina</taxon>
        <taxon>Glomeromycetes</taxon>
        <taxon>Diversisporales</taxon>
        <taxon>Acaulosporaceae</taxon>
        <taxon>Acaulospora</taxon>
    </lineage>
</organism>
<keyword evidence="3" id="KW-1185">Reference proteome</keyword>
<dbReference type="Proteomes" id="UP000789342">
    <property type="component" value="Unassembled WGS sequence"/>
</dbReference>
<dbReference type="SMART" id="SM00465">
    <property type="entry name" value="GIYc"/>
    <property type="match status" value="1"/>
</dbReference>
<dbReference type="Gene3D" id="3.40.1440.10">
    <property type="entry name" value="GIY-YIG endonuclease"/>
    <property type="match status" value="1"/>
</dbReference>
<comment type="caution">
    <text evidence="2">The sequence shown here is derived from an EMBL/GenBank/DDBJ whole genome shotgun (WGS) entry which is preliminary data.</text>
</comment>
<dbReference type="PROSITE" id="PS50164">
    <property type="entry name" value="GIY_YIG"/>
    <property type="match status" value="1"/>
</dbReference>
<feature type="non-terminal residue" evidence="2">
    <location>
        <position position="125"/>
    </location>
</feature>
<evidence type="ECO:0000313" key="3">
    <source>
        <dbReference type="Proteomes" id="UP000789342"/>
    </source>
</evidence>
<name>A0A9N9JMI9_9GLOM</name>
<dbReference type="AlphaFoldDB" id="A0A9N9JMI9"/>